<accession>A0AAD1T2D9</accession>
<reference evidence="2" key="1">
    <citation type="submission" date="2022-03" db="EMBL/GenBank/DDBJ databases">
        <authorList>
            <person name="Alioto T."/>
            <person name="Alioto T."/>
            <person name="Gomez Garrido J."/>
        </authorList>
    </citation>
    <scope>NUCLEOTIDE SEQUENCE</scope>
</reference>
<dbReference type="Proteomes" id="UP001295444">
    <property type="component" value="Chromosome 09"/>
</dbReference>
<evidence type="ECO:0000256" key="1">
    <source>
        <dbReference type="SAM" id="SignalP"/>
    </source>
</evidence>
<dbReference type="AlphaFoldDB" id="A0AAD1T2D9"/>
<evidence type="ECO:0000313" key="2">
    <source>
        <dbReference type="EMBL" id="CAH2313911.1"/>
    </source>
</evidence>
<name>A0AAD1T2D9_PELCU</name>
<proteinExistence type="predicted"/>
<sequence>MFNLKSSLTLLLVTCLHLQLGNSAPFDTVREPLEPHLHLHHNGNADSAPFDTVKEPLEPHLHLNHNDNVENAAGGNLAHVTPKPGNASTNAVTHFAGTANTTAGPAGTVSSSVGSASGATNVTSSTVTTRAANPVTVAAGSAAPKSNPAAGVTPRADNLVPTASHATLAGAPGITHPIVSAVTGGTKVGDVHIPGLSPCPDHCPNGIAGNPPCVCVNAVQGLKGPSVKDD</sequence>
<keyword evidence="3" id="KW-1185">Reference proteome</keyword>
<evidence type="ECO:0000313" key="3">
    <source>
        <dbReference type="Proteomes" id="UP001295444"/>
    </source>
</evidence>
<organism evidence="2 3">
    <name type="scientific">Pelobates cultripes</name>
    <name type="common">Western spadefoot toad</name>
    <dbReference type="NCBI Taxonomy" id="61616"/>
    <lineage>
        <taxon>Eukaryota</taxon>
        <taxon>Metazoa</taxon>
        <taxon>Chordata</taxon>
        <taxon>Craniata</taxon>
        <taxon>Vertebrata</taxon>
        <taxon>Euteleostomi</taxon>
        <taxon>Amphibia</taxon>
        <taxon>Batrachia</taxon>
        <taxon>Anura</taxon>
        <taxon>Pelobatoidea</taxon>
        <taxon>Pelobatidae</taxon>
        <taxon>Pelobates</taxon>
    </lineage>
</organism>
<feature type="signal peptide" evidence="1">
    <location>
        <begin position="1"/>
        <end position="23"/>
    </location>
</feature>
<gene>
    <name evidence="2" type="ORF">PECUL_23A042367</name>
</gene>
<dbReference type="EMBL" id="OW240920">
    <property type="protein sequence ID" value="CAH2313911.1"/>
    <property type="molecule type" value="Genomic_DNA"/>
</dbReference>
<protein>
    <submittedName>
        <fullName evidence="2">Uncharacterized protein</fullName>
    </submittedName>
</protein>
<keyword evidence="1" id="KW-0732">Signal</keyword>
<feature type="chain" id="PRO_5042085046" evidence="1">
    <location>
        <begin position="24"/>
        <end position="230"/>
    </location>
</feature>